<evidence type="ECO:0000256" key="3">
    <source>
        <dbReference type="ARBA" id="ARBA00022723"/>
    </source>
</evidence>
<dbReference type="PANTHER" id="PTHR47947:SF57">
    <property type="entry name" value="CYTOCHROME P450 81F3-LIKE"/>
    <property type="match status" value="1"/>
</dbReference>
<dbReference type="PRINTS" id="PR00385">
    <property type="entry name" value="P450"/>
</dbReference>
<evidence type="ECO:0000256" key="1">
    <source>
        <dbReference type="ARBA" id="ARBA00010617"/>
    </source>
</evidence>
<feature type="binding site" description="axial binding residue" evidence="7">
    <location>
        <position position="423"/>
    </location>
    <ligand>
        <name>heme</name>
        <dbReference type="ChEBI" id="CHEBI:30413"/>
    </ligand>
    <ligandPart>
        <name>Fe</name>
        <dbReference type="ChEBI" id="CHEBI:18248"/>
    </ligandPart>
</feature>
<keyword evidence="3 7" id="KW-0479">Metal-binding</keyword>
<keyword evidence="9" id="KW-0732">Signal</keyword>
<evidence type="ECO:0000256" key="4">
    <source>
        <dbReference type="ARBA" id="ARBA00023002"/>
    </source>
</evidence>
<dbReference type="GO" id="GO:0020037">
    <property type="term" value="F:heme binding"/>
    <property type="evidence" value="ECO:0007669"/>
    <property type="project" value="InterPro"/>
</dbReference>
<protein>
    <submittedName>
        <fullName evidence="10">Cytochrome P450</fullName>
    </submittedName>
</protein>
<dbReference type="PROSITE" id="PS00086">
    <property type="entry name" value="CYTOCHROME_P450"/>
    <property type="match status" value="1"/>
</dbReference>
<dbReference type="PRINTS" id="PR00463">
    <property type="entry name" value="EP450I"/>
</dbReference>
<name>A0A7L7RB78_NOTNI</name>
<evidence type="ECO:0000256" key="7">
    <source>
        <dbReference type="PIRSR" id="PIRSR602401-1"/>
    </source>
</evidence>
<keyword evidence="5 7" id="KW-0408">Iron</keyword>
<dbReference type="FunFam" id="1.10.630.10:FF:000081">
    <property type="entry name" value="Cytochrome P450 CYP81N5"/>
    <property type="match status" value="1"/>
</dbReference>
<keyword evidence="4 8" id="KW-0560">Oxidoreductase</keyword>
<dbReference type="InterPro" id="IPR036396">
    <property type="entry name" value="Cyt_P450_sf"/>
</dbReference>
<reference evidence="10" key="1">
    <citation type="journal article" date="2020" name="Genome">
        <title>Transcriptome-wide identification and characterization of cytochrome P450s from Nothapodytes nimmoniana and their phylogenomic analysis revealed candidate cytochrome P450s involved in camptothecin biosynthetic pathway.</title>
        <authorList>
            <person name="Godbole R.C."/>
            <person name="Pable A.A."/>
            <person name="Barvkar V.T."/>
        </authorList>
    </citation>
    <scope>NUCLEOTIDE SEQUENCE</scope>
</reference>
<dbReference type="InterPro" id="IPR001128">
    <property type="entry name" value="Cyt_P450"/>
</dbReference>
<dbReference type="GO" id="GO:0004497">
    <property type="term" value="F:monooxygenase activity"/>
    <property type="evidence" value="ECO:0007669"/>
    <property type="project" value="UniProtKB-KW"/>
</dbReference>
<comment type="similarity">
    <text evidence="1 8">Belongs to the cytochrome P450 family.</text>
</comment>
<dbReference type="AlphaFoldDB" id="A0A7L7RB78"/>
<dbReference type="InterPro" id="IPR002401">
    <property type="entry name" value="Cyt_P450_E_grp-I"/>
</dbReference>
<evidence type="ECO:0000256" key="8">
    <source>
        <dbReference type="RuleBase" id="RU000461"/>
    </source>
</evidence>
<evidence type="ECO:0000256" key="9">
    <source>
        <dbReference type="SAM" id="SignalP"/>
    </source>
</evidence>
<dbReference type="Pfam" id="PF00067">
    <property type="entry name" value="p450"/>
    <property type="match status" value="1"/>
</dbReference>
<dbReference type="PANTHER" id="PTHR47947">
    <property type="entry name" value="CYTOCHROME P450 82C3-RELATED"/>
    <property type="match status" value="1"/>
</dbReference>
<sequence>MEFLHGFLWLILSIVVLKLLLTKRKNLPPSPPALPILGHLHLLKDAPLHRTLQTLSNKYGPMLRLRFGTRPVVVVSSPSIAEQCFTHHDVVLANRPKTVVTTLLGYNSSILGYSAYGDHWRNLRRITTVNIFCGTSLNLYSSSRTEEVHLITQILFQSSNGGFRKVNLNTLVVDLLFNVITRMLVGRRWSGSRDMFKTLGTVMLMNSCDYLPLLRWVGYKGLEKKLINLQSKRNDYFQELIDEIRQKKYSKGERKTVIEPLLYLQEAEPEFYTDDILKGIVMVMYTAGAETSARSIEFAMSLMLNYPETLEKARKEIDNIVKDRFIEESDLPKLSYLRCVINETLRLFPVTPLLLPHCSSEDCTIAGFTVPRGTTVLVNAWAIHRDPKVWEEPTKFKPERFEEIEAGKEGFRFIPFGGGRRVCPGANMALRTIGLTLGTFIQCFDWRRVGPELEDLEEGGGLTVPKVKPLEALYRPRSSMASLLSQP</sequence>
<evidence type="ECO:0000256" key="6">
    <source>
        <dbReference type="ARBA" id="ARBA00023033"/>
    </source>
</evidence>
<accession>A0A7L7RB78</accession>
<evidence type="ECO:0000256" key="5">
    <source>
        <dbReference type="ARBA" id="ARBA00023004"/>
    </source>
</evidence>
<feature type="signal peptide" evidence="9">
    <location>
        <begin position="1"/>
        <end position="22"/>
    </location>
</feature>
<dbReference type="SUPFAM" id="SSF48264">
    <property type="entry name" value="Cytochrome P450"/>
    <property type="match status" value="1"/>
</dbReference>
<dbReference type="GO" id="GO:0005506">
    <property type="term" value="F:iron ion binding"/>
    <property type="evidence" value="ECO:0007669"/>
    <property type="project" value="InterPro"/>
</dbReference>
<dbReference type="Gene3D" id="1.10.630.10">
    <property type="entry name" value="Cytochrome P450"/>
    <property type="match status" value="1"/>
</dbReference>
<dbReference type="EMBL" id="MN168825">
    <property type="protein sequence ID" value="QNS29979.1"/>
    <property type="molecule type" value="mRNA"/>
</dbReference>
<dbReference type="InterPro" id="IPR017972">
    <property type="entry name" value="Cyt_P450_CS"/>
</dbReference>
<dbReference type="GO" id="GO:0016705">
    <property type="term" value="F:oxidoreductase activity, acting on paired donors, with incorporation or reduction of molecular oxygen"/>
    <property type="evidence" value="ECO:0007669"/>
    <property type="project" value="InterPro"/>
</dbReference>
<feature type="chain" id="PRO_5029556203" evidence="9">
    <location>
        <begin position="23"/>
        <end position="487"/>
    </location>
</feature>
<organism evidence="10">
    <name type="scientific">Nothapodytes nimmoniana</name>
    <name type="common">Nothapodytes foetida</name>
    <dbReference type="NCBI Taxonomy" id="159386"/>
    <lineage>
        <taxon>Eukaryota</taxon>
        <taxon>Viridiplantae</taxon>
        <taxon>Streptophyta</taxon>
        <taxon>Embryophyta</taxon>
        <taxon>Tracheophyta</taxon>
        <taxon>Spermatophyta</taxon>
        <taxon>Magnoliopsida</taxon>
        <taxon>eudicotyledons</taxon>
        <taxon>Gunneridae</taxon>
        <taxon>Pentapetalae</taxon>
        <taxon>asterids</taxon>
        <taxon>lamiids</taxon>
        <taxon>Icacinales</taxon>
        <taxon>Icacinaceae</taxon>
        <taxon>Nothapodytes</taxon>
    </lineage>
</organism>
<comment type="cofactor">
    <cofactor evidence="7">
        <name>heme</name>
        <dbReference type="ChEBI" id="CHEBI:30413"/>
    </cofactor>
</comment>
<dbReference type="InterPro" id="IPR050651">
    <property type="entry name" value="Plant_Cytochrome_P450_Monoox"/>
</dbReference>
<keyword evidence="6 8" id="KW-0503">Monooxygenase</keyword>
<evidence type="ECO:0000313" key="10">
    <source>
        <dbReference type="EMBL" id="QNS29979.1"/>
    </source>
</evidence>
<proteinExistence type="evidence at transcript level"/>
<gene>
    <name evidence="10" type="primary">CYP81Y2</name>
</gene>
<evidence type="ECO:0000256" key="2">
    <source>
        <dbReference type="ARBA" id="ARBA00022617"/>
    </source>
</evidence>
<dbReference type="CDD" id="cd20653">
    <property type="entry name" value="CYP81"/>
    <property type="match status" value="1"/>
</dbReference>
<keyword evidence="2 7" id="KW-0349">Heme</keyword>